<sequence>MPLSPRIQALGHARSSSAELSPPHRVPSPIVVSQLMSQAGGMPLNPDPQHAWDSVWPTTAPLNMPGRSSSASPSSSPNAVDAAPFVNRLHSPAPPSLQAEFGTTSQSPTNPSVIAVPGPSTSPNVGRPRPRRPAEMRALSSSPTSRFFPLENSLGSGGGGPRQRKDSDPDAASRSSPKIGSSSPRFGWPASRDHQAEEADPGAPASAENQRPSGSALGLLDSSLANPIAKMLSPSQGSEAKLDASHALAEVSVNQGLLNGLLGSETKSSEPDRVHDHPESADDERASQEHDPSKPYQDTPTAAKSVLTGDSSSIEAPSTSATFPFTRSAGSPRASDSRQDEMALSESPPKTRSFIAMPPRSGYELSDDPDDVGSEEDGSVGSGRDSVSTNEDEDVDLDDLERDYNMFGATEMDRPEEASFMSRSDSDDEDPSEDQRRERVMSAPSPPSLGNEHAGPARPNLPKRPSLTRSSAVPLLPSGSVEPRPPQGGSYLSYFRDSNVNDDGVTNGDLLDLEAGGGESNSLELQSDEGSFGEDGEGAEDAGDVSMANDANEESLNTLERIFLFAKSEMAFHRVLVSRSLPDWIRDVELNDAVEYIIPLLNGLGTDELDVCAAFAPELSRIMWFFFRNCPLAELEDEGKSMLSTSSEAVKKVDGADDDTARPESNEESDIAKRPRVSVSTFTSLLCALLLNQNNTIAGATQMTLVQFFVRLQHRDPSVLLEEAANDSEEARARLEELEMDGYITHAAGREGQPVPHEPYVFDERARKAVELELLENVAFAIGRLSQDGQRDQTDPNLDERMTWDSMQLESEDPLSKNESGDHGTKDRNDDDMGRADEDVQAHEGEDDLPPAQEGSGGGNGMEIQNESQMLDQWNSGGYSPFGRSSSPNFSDYKGEMDEEAAVGRMTSVSLLAALCAEEVIDKEQLNERFIPEILRMTSDPAFFVRKEVAGALGPMAKGLDPHVVLDKLVPAFDSFVNDKIWHVRLAACFSLAAIFGRLEGQLRYDKVISSLRVFVNDVSRNVRSAALEIIGETIYLFKDDPKGVPDELVRFFLGEPFDGPPHAGEEDSVSFDESFGEKADLDLPESDADRRKEERNSLLADFGFSQLSGDHSVMEANWGGDFSMMQPGDPDRPLVMAFNLPAVVLTLGRDSWPRIQSVHADLSNHPIPKVRKSLASSLHEIAKIIGPEAAERDLFPLADRFFRDDDPEVRTAILENLDVLMTSLAKEKAVDGLRNLLELWGNEFARDWRLRERLAQHVPSMAKQFLLEDEDGNLVSLMQLALSDPVSAVRDAGVKCVPPLYHIFAEHDQVIADGFIGMVGDLADSEAYRVRVACLLSIQSLVESRIQRALCEVHLLGRLIPMGNDPVINVRIALARTVSLMCRLDELYASPQSRSSNLLSLIAQLARDSSPEVRGMVDGILTEDEIERHYTARSPPPYDPRALVLGPADGGAHRPDGNFESGPREEGDEGTMEATDGMYRDSSDDMDQDQDQTRGSLGEADGNFDEVEMNGRTKSRPFSFHGGIDGHSLRYSDQNGHGGDFDPDTSMCEAVSTEPADRAGNTDDADDHDEPHHLLGIARDDPPHMGSENPSQFLVLSNGDESSSPVFSLHSPQRADLGQNLDSTHQTSTENEGEGSDGDSDQDVGVNSPTKDKGRKKRDSLKPVDPFLAFVAGQRSQGNSPTSPSPASFSPENSLDGVRDGQGYRVDPGSSAVETRQDRAKRESVSSPSVSAQSMKPENGAATTDPPTWPSSSDQKGAEAEEKEDVQDKDVDDDDDEDGEMLGEDPSSASIPSYNEANEDDFVRVDVAEDR</sequence>
<proteinExistence type="predicted"/>
<name>A0ACD0P7S0_9BASI</name>
<keyword evidence="2" id="KW-1185">Reference proteome</keyword>
<dbReference type="EMBL" id="KZ819701">
    <property type="protein sequence ID" value="PWN53994.1"/>
    <property type="molecule type" value="Genomic_DNA"/>
</dbReference>
<evidence type="ECO:0000313" key="2">
    <source>
        <dbReference type="Proteomes" id="UP000245626"/>
    </source>
</evidence>
<accession>A0ACD0P7S0</accession>
<reference evidence="1 2" key="1">
    <citation type="journal article" date="2018" name="Mol. Biol. Evol.">
        <title>Broad Genomic Sampling Reveals a Smut Pathogenic Ancestry of the Fungal Clade Ustilaginomycotina.</title>
        <authorList>
            <person name="Kijpornyongpan T."/>
            <person name="Mondo S.J."/>
            <person name="Barry K."/>
            <person name="Sandor L."/>
            <person name="Lee J."/>
            <person name="Lipzen A."/>
            <person name="Pangilinan J."/>
            <person name="LaButti K."/>
            <person name="Hainaut M."/>
            <person name="Henrissat B."/>
            <person name="Grigoriev I.V."/>
            <person name="Spatafora J.W."/>
            <person name="Aime M.C."/>
        </authorList>
    </citation>
    <scope>NUCLEOTIDE SEQUENCE [LARGE SCALE GENOMIC DNA]</scope>
    <source>
        <strain evidence="1 2">SA 807</strain>
    </source>
</reference>
<gene>
    <name evidence="1" type="ORF">IE53DRAFT_65061</name>
</gene>
<evidence type="ECO:0000313" key="1">
    <source>
        <dbReference type="EMBL" id="PWN53994.1"/>
    </source>
</evidence>
<dbReference type="Proteomes" id="UP000245626">
    <property type="component" value="Unassembled WGS sequence"/>
</dbReference>
<protein>
    <submittedName>
        <fullName evidence="1">ARM repeat-containing protein</fullName>
    </submittedName>
</protein>
<organism evidence="1 2">
    <name type="scientific">Violaceomyces palustris</name>
    <dbReference type="NCBI Taxonomy" id="1673888"/>
    <lineage>
        <taxon>Eukaryota</taxon>
        <taxon>Fungi</taxon>
        <taxon>Dikarya</taxon>
        <taxon>Basidiomycota</taxon>
        <taxon>Ustilaginomycotina</taxon>
        <taxon>Ustilaginomycetes</taxon>
        <taxon>Violaceomycetales</taxon>
        <taxon>Violaceomycetaceae</taxon>
        <taxon>Violaceomyces</taxon>
    </lineage>
</organism>